<sequence length="328" mass="37967">MCNAFLWNGAPNSARGAKISWEIVCTSKESHLVTFYCDWVRRNLIRNWNFWDLNPASTGSWIWRRLCKLRPLAKSFIVCVVGSGETASFWYDNWTGLGPLLDLTGPNAPQIVGLPLHAVMLQCQHDDTYLWKTNQSPPSDMFSTSKTWLALNPPGNRVPWHKSVWFKHRIPKHAFICWVAAWNRLHTRDRLRNWGLNVPALCPLCDTHPESRDHLFFQCEYSASIWTFFTIRARVSPPTQFMPCLLWIHSASSNGNLATILKLAFQASIYHIWKERNQQIHSAQSKPATVIIKEIQTLIRARLLPLSIYTLHQTQNQTLLITWFSLFL</sequence>
<dbReference type="RefSeq" id="XP_019085519.1">
    <property type="nucleotide sequence ID" value="XM_019229974.1"/>
</dbReference>
<dbReference type="PANTHER" id="PTHR33116">
    <property type="entry name" value="REVERSE TRANSCRIPTASE ZINC-BINDING DOMAIN-CONTAINING PROTEIN-RELATED-RELATED"/>
    <property type="match status" value="1"/>
</dbReference>
<gene>
    <name evidence="3" type="primary">LOC109126437</name>
</gene>
<organism evidence="2 3">
    <name type="scientific">Camelina sativa</name>
    <name type="common">False flax</name>
    <name type="synonym">Myagrum sativum</name>
    <dbReference type="NCBI Taxonomy" id="90675"/>
    <lineage>
        <taxon>Eukaryota</taxon>
        <taxon>Viridiplantae</taxon>
        <taxon>Streptophyta</taxon>
        <taxon>Embryophyta</taxon>
        <taxon>Tracheophyta</taxon>
        <taxon>Spermatophyta</taxon>
        <taxon>Magnoliopsida</taxon>
        <taxon>eudicotyledons</taxon>
        <taxon>Gunneridae</taxon>
        <taxon>Pentapetalae</taxon>
        <taxon>rosids</taxon>
        <taxon>malvids</taxon>
        <taxon>Brassicales</taxon>
        <taxon>Brassicaceae</taxon>
        <taxon>Camelineae</taxon>
        <taxon>Camelina</taxon>
    </lineage>
</organism>
<dbReference type="GeneID" id="109126437"/>
<dbReference type="Proteomes" id="UP000694864">
    <property type="component" value="Chromosome 9"/>
</dbReference>
<dbReference type="Pfam" id="PF13966">
    <property type="entry name" value="zf-RVT"/>
    <property type="match status" value="1"/>
</dbReference>
<feature type="domain" description="Reverse transcriptase zinc-binding" evidence="1">
    <location>
        <begin position="142"/>
        <end position="226"/>
    </location>
</feature>
<reference evidence="3" key="2">
    <citation type="submission" date="2025-08" db="UniProtKB">
        <authorList>
            <consortium name="RefSeq"/>
        </authorList>
    </citation>
    <scope>IDENTIFICATION</scope>
    <source>
        <tissue evidence="3">Leaf</tissue>
    </source>
</reference>
<reference evidence="2" key="1">
    <citation type="journal article" date="2014" name="Nat. Commun.">
        <title>The emerging biofuel crop Camelina sativa retains a highly undifferentiated hexaploid genome structure.</title>
        <authorList>
            <person name="Kagale S."/>
            <person name="Koh C."/>
            <person name="Nixon J."/>
            <person name="Bollina V."/>
            <person name="Clarke W.E."/>
            <person name="Tuteja R."/>
            <person name="Spillane C."/>
            <person name="Robinson S.J."/>
            <person name="Links M.G."/>
            <person name="Clarke C."/>
            <person name="Higgins E.E."/>
            <person name="Huebert T."/>
            <person name="Sharpe A.G."/>
            <person name="Parkin I.A."/>
        </authorList>
    </citation>
    <scope>NUCLEOTIDE SEQUENCE [LARGE SCALE GENOMIC DNA]</scope>
    <source>
        <strain evidence="2">cv. DH55</strain>
    </source>
</reference>
<evidence type="ECO:0000259" key="1">
    <source>
        <dbReference type="Pfam" id="PF13966"/>
    </source>
</evidence>
<proteinExistence type="predicted"/>
<keyword evidence="2" id="KW-1185">Reference proteome</keyword>
<evidence type="ECO:0000313" key="3">
    <source>
        <dbReference type="RefSeq" id="XP_019085519.1"/>
    </source>
</evidence>
<dbReference type="InterPro" id="IPR026960">
    <property type="entry name" value="RVT-Znf"/>
</dbReference>
<dbReference type="PANTHER" id="PTHR33116:SF84">
    <property type="entry name" value="RNA-DIRECTED DNA POLYMERASE"/>
    <property type="match status" value="1"/>
</dbReference>
<evidence type="ECO:0000313" key="2">
    <source>
        <dbReference type="Proteomes" id="UP000694864"/>
    </source>
</evidence>
<protein>
    <submittedName>
        <fullName evidence="3">Uncharacterized protein LOC109126437</fullName>
    </submittedName>
</protein>
<name>A0ABM1QFI1_CAMSA</name>
<accession>A0ABM1QFI1</accession>